<proteinExistence type="predicted"/>
<sequence length="66" mass="7552">MQHQRNAPTLLHFAAFAPSRETSEFQITLTRSREVLQEVEFLLFSRACPCMPLTANYLPALRSKAD</sequence>
<gene>
    <name evidence="1" type="ordered locus">Plim_2855</name>
</gene>
<dbReference type="Proteomes" id="UP000002220">
    <property type="component" value="Chromosome"/>
</dbReference>
<name>D5SRI4_PLAL2</name>
<protein>
    <submittedName>
        <fullName evidence="1">Uncharacterized protein</fullName>
    </submittedName>
</protein>
<reference evidence="1 2" key="1">
    <citation type="journal article" date="2010" name="Stand. Genomic Sci.">
        <title>Complete genome sequence of Planctomyces limnophilus type strain (Mu 290).</title>
        <authorList>
            <person name="Labutti K."/>
            <person name="Sikorski J."/>
            <person name="Schneider S."/>
            <person name="Nolan M."/>
            <person name="Lucas S."/>
            <person name="Glavina Del Rio T."/>
            <person name="Tice H."/>
            <person name="Cheng J.F."/>
            <person name="Goodwin L."/>
            <person name="Pitluck S."/>
            <person name="Liolios K."/>
            <person name="Ivanova N."/>
            <person name="Mavromatis K."/>
            <person name="Mikhailova N."/>
            <person name="Pati A."/>
            <person name="Chen A."/>
            <person name="Palaniappan K."/>
            <person name="Land M."/>
            <person name="Hauser L."/>
            <person name="Chang Y.J."/>
            <person name="Jeffries C.D."/>
            <person name="Tindall B.J."/>
            <person name="Rohde M."/>
            <person name="Goker M."/>
            <person name="Woyke T."/>
            <person name="Bristow J."/>
            <person name="Eisen J.A."/>
            <person name="Markowitz V."/>
            <person name="Hugenholtz P."/>
            <person name="Kyrpides N.C."/>
            <person name="Klenk H.P."/>
            <person name="Lapidus A."/>
        </authorList>
    </citation>
    <scope>NUCLEOTIDE SEQUENCE [LARGE SCALE GENOMIC DNA]</scope>
    <source>
        <strain evidence="2">ATCC 43296 / DSM 3776 / IFAM 1008 / Mu 290</strain>
    </source>
</reference>
<organism evidence="1 2">
    <name type="scientific">Planctopirus limnophila (strain ATCC 43296 / DSM 3776 / IFAM 1008 / Mu 290)</name>
    <name type="common">Planctomyces limnophilus</name>
    <dbReference type="NCBI Taxonomy" id="521674"/>
    <lineage>
        <taxon>Bacteria</taxon>
        <taxon>Pseudomonadati</taxon>
        <taxon>Planctomycetota</taxon>
        <taxon>Planctomycetia</taxon>
        <taxon>Planctomycetales</taxon>
        <taxon>Planctomycetaceae</taxon>
        <taxon>Planctopirus</taxon>
    </lineage>
</organism>
<dbReference type="EMBL" id="CP001744">
    <property type="protein sequence ID" value="ADG68677.1"/>
    <property type="molecule type" value="Genomic_DNA"/>
</dbReference>
<evidence type="ECO:0000313" key="1">
    <source>
        <dbReference type="EMBL" id="ADG68677.1"/>
    </source>
</evidence>
<evidence type="ECO:0000313" key="2">
    <source>
        <dbReference type="Proteomes" id="UP000002220"/>
    </source>
</evidence>
<dbReference type="HOGENOM" id="CLU_2827448_0_0_0"/>
<keyword evidence="2" id="KW-1185">Reference proteome</keyword>
<dbReference type="KEGG" id="plm:Plim_2855"/>
<dbReference type="AlphaFoldDB" id="D5SRI4"/>
<accession>D5SRI4</accession>